<sequence>MHQVIAEHPYYKIERSLTSSGQTSLVDHRILCLYATKITTRYREFPLDEVYDMSYRRMGPDEGMLYLHTRQGVYPFQVNADPAAFIGAFKRLTKSE</sequence>
<organism evidence="1 2">
    <name type="scientific">Paenibacillus filicis</name>
    <dbReference type="NCBI Taxonomy" id="669464"/>
    <lineage>
        <taxon>Bacteria</taxon>
        <taxon>Bacillati</taxon>
        <taxon>Bacillota</taxon>
        <taxon>Bacilli</taxon>
        <taxon>Bacillales</taxon>
        <taxon>Paenibacillaceae</taxon>
        <taxon>Paenibacillus</taxon>
    </lineage>
</organism>
<dbReference type="EMBL" id="JBBPCC010000001">
    <property type="protein sequence ID" value="MEK8126463.1"/>
    <property type="molecule type" value="Genomic_DNA"/>
</dbReference>
<dbReference type="RefSeq" id="WP_341413521.1">
    <property type="nucleotide sequence ID" value="NZ_JBBPCC010000001.1"/>
</dbReference>
<accession>A0ABU9DFD5</accession>
<proteinExistence type="predicted"/>
<reference evidence="1 2" key="1">
    <citation type="submission" date="2024-04" db="EMBL/GenBank/DDBJ databases">
        <title>draft genome sequnece of Paenibacillus filicis.</title>
        <authorList>
            <person name="Kim D.-U."/>
        </authorList>
    </citation>
    <scope>NUCLEOTIDE SEQUENCE [LARGE SCALE GENOMIC DNA]</scope>
    <source>
        <strain evidence="1 2">KACC14197</strain>
    </source>
</reference>
<comment type="caution">
    <text evidence="1">The sequence shown here is derived from an EMBL/GenBank/DDBJ whole genome shotgun (WGS) entry which is preliminary data.</text>
</comment>
<evidence type="ECO:0000313" key="2">
    <source>
        <dbReference type="Proteomes" id="UP001469365"/>
    </source>
</evidence>
<dbReference type="Proteomes" id="UP001469365">
    <property type="component" value="Unassembled WGS sequence"/>
</dbReference>
<name>A0ABU9DFD5_9BACL</name>
<evidence type="ECO:0008006" key="3">
    <source>
        <dbReference type="Google" id="ProtNLM"/>
    </source>
</evidence>
<gene>
    <name evidence="1" type="ORF">WMW72_00890</name>
</gene>
<keyword evidence="2" id="KW-1185">Reference proteome</keyword>
<evidence type="ECO:0000313" key="1">
    <source>
        <dbReference type="EMBL" id="MEK8126463.1"/>
    </source>
</evidence>
<protein>
    <recommendedName>
        <fullName evidence="3">PH domain-containing protein</fullName>
    </recommendedName>
</protein>